<dbReference type="InterPro" id="IPR020103">
    <property type="entry name" value="PsdUridine_synth_cat_dom_sf"/>
</dbReference>
<dbReference type="OrthoDB" id="9811823at2"/>
<dbReference type="FunFam" id="3.30.70.580:FF:000001">
    <property type="entry name" value="tRNA pseudouridine synthase A"/>
    <property type="match status" value="1"/>
</dbReference>
<dbReference type="Gene3D" id="3.30.70.580">
    <property type="entry name" value="Pseudouridine synthase I, catalytic domain, N-terminal subdomain"/>
    <property type="match status" value="1"/>
</dbReference>
<evidence type="ECO:0000313" key="9">
    <source>
        <dbReference type="EMBL" id="QDT92056.1"/>
    </source>
</evidence>
<reference evidence="9 10" key="1">
    <citation type="submission" date="2019-02" db="EMBL/GenBank/DDBJ databases">
        <title>Deep-cultivation of Planctomycetes and their phenomic and genomic characterization uncovers novel biology.</title>
        <authorList>
            <person name="Wiegand S."/>
            <person name="Jogler M."/>
            <person name="Boedeker C."/>
            <person name="Pinto D."/>
            <person name="Vollmers J."/>
            <person name="Rivas-Marin E."/>
            <person name="Kohn T."/>
            <person name="Peeters S.H."/>
            <person name="Heuer A."/>
            <person name="Rast P."/>
            <person name="Oberbeckmann S."/>
            <person name="Bunk B."/>
            <person name="Jeske O."/>
            <person name="Meyerdierks A."/>
            <person name="Storesund J.E."/>
            <person name="Kallscheuer N."/>
            <person name="Luecker S."/>
            <person name="Lage O.M."/>
            <person name="Pohl T."/>
            <person name="Merkel B.J."/>
            <person name="Hornburger P."/>
            <person name="Mueller R.-W."/>
            <person name="Bruemmer F."/>
            <person name="Labrenz M."/>
            <person name="Spormann A.M."/>
            <person name="Op den Camp H."/>
            <person name="Overmann J."/>
            <person name="Amann R."/>
            <person name="Jetten M.S.M."/>
            <person name="Mascher T."/>
            <person name="Medema M.H."/>
            <person name="Devos D.P."/>
            <person name="Kaster A.-K."/>
            <person name="Ovreas L."/>
            <person name="Rohde M."/>
            <person name="Galperin M.Y."/>
            <person name="Jogler C."/>
        </authorList>
    </citation>
    <scope>NUCLEOTIDE SEQUENCE [LARGE SCALE GENOMIC DNA]</scope>
    <source>
        <strain evidence="9 10">Pan161</strain>
    </source>
</reference>
<feature type="active site" description="Nucleophile" evidence="4 5">
    <location>
        <position position="52"/>
    </location>
</feature>
<evidence type="ECO:0000256" key="7">
    <source>
        <dbReference type="RuleBase" id="RU003792"/>
    </source>
</evidence>
<comment type="catalytic activity">
    <reaction evidence="4 7">
        <text>uridine(38/39/40) in tRNA = pseudouridine(38/39/40) in tRNA</text>
        <dbReference type="Rhea" id="RHEA:22376"/>
        <dbReference type="Rhea" id="RHEA-COMP:10085"/>
        <dbReference type="Rhea" id="RHEA-COMP:10087"/>
        <dbReference type="ChEBI" id="CHEBI:65314"/>
        <dbReference type="ChEBI" id="CHEBI:65315"/>
        <dbReference type="EC" id="5.4.99.12"/>
    </reaction>
</comment>
<dbReference type="HAMAP" id="MF_00171">
    <property type="entry name" value="TruA"/>
    <property type="match status" value="1"/>
</dbReference>
<dbReference type="KEGG" id="gax:Pan161_37200"/>
<dbReference type="PANTHER" id="PTHR11142">
    <property type="entry name" value="PSEUDOURIDYLATE SYNTHASE"/>
    <property type="match status" value="1"/>
</dbReference>
<dbReference type="PIRSF" id="PIRSF001430">
    <property type="entry name" value="tRNA_psdUrid_synth"/>
    <property type="match status" value="1"/>
</dbReference>
<evidence type="ECO:0000259" key="8">
    <source>
        <dbReference type="Pfam" id="PF01416"/>
    </source>
</evidence>
<evidence type="ECO:0000256" key="6">
    <source>
        <dbReference type="PIRSR" id="PIRSR001430-2"/>
    </source>
</evidence>
<dbReference type="SUPFAM" id="SSF55120">
    <property type="entry name" value="Pseudouridine synthase"/>
    <property type="match status" value="1"/>
</dbReference>
<evidence type="ECO:0000256" key="3">
    <source>
        <dbReference type="ARBA" id="ARBA00023235"/>
    </source>
</evidence>
<dbReference type="PANTHER" id="PTHR11142:SF0">
    <property type="entry name" value="TRNA PSEUDOURIDINE SYNTHASE-LIKE 1"/>
    <property type="match status" value="1"/>
</dbReference>
<accession>A0A517VGA4</accession>
<dbReference type="CDD" id="cd02570">
    <property type="entry name" value="PseudoU_synth_EcTruA"/>
    <property type="match status" value="1"/>
</dbReference>
<dbReference type="Proteomes" id="UP000316855">
    <property type="component" value="Chromosome"/>
</dbReference>
<dbReference type="NCBIfam" id="TIGR00071">
    <property type="entry name" value="hisT_truA"/>
    <property type="match status" value="1"/>
</dbReference>
<dbReference type="EMBL" id="CP036343">
    <property type="protein sequence ID" value="QDT92056.1"/>
    <property type="molecule type" value="Genomic_DNA"/>
</dbReference>
<keyword evidence="10" id="KW-1185">Reference proteome</keyword>
<dbReference type="AlphaFoldDB" id="A0A517VGA4"/>
<dbReference type="Pfam" id="PF01416">
    <property type="entry name" value="PseudoU_synth_1"/>
    <property type="match status" value="2"/>
</dbReference>
<comment type="caution">
    <text evidence="4">Lacks conserved residue(s) required for the propagation of feature annotation.</text>
</comment>
<evidence type="ECO:0000256" key="1">
    <source>
        <dbReference type="ARBA" id="ARBA00009375"/>
    </source>
</evidence>
<gene>
    <name evidence="4 9" type="primary">truA</name>
    <name evidence="9" type="ORF">Pan161_37200</name>
</gene>
<dbReference type="InterPro" id="IPR001406">
    <property type="entry name" value="PsdUridine_synth_TruA"/>
</dbReference>
<name>A0A517VGA4_9PLAN</name>
<dbReference type="Gene3D" id="3.30.70.660">
    <property type="entry name" value="Pseudouridine synthase I, catalytic domain, C-terminal subdomain"/>
    <property type="match status" value="1"/>
</dbReference>
<comment type="function">
    <text evidence="4">Formation of pseudouridine at positions 38, 39 and 40 in the anticodon stem and loop of transfer RNAs.</text>
</comment>
<dbReference type="GO" id="GO:0160147">
    <property type="term" value="F:tRNA pseudouridine(38-40) synthase activity"/>
    <property type="evidence" value="ECO:0007669"/>
    <property type="project" value="UniProtKB-EC"/>
</dbReference>
<evidence type="ECO:0000256" key="5">
    <source>
        <dbReference type="PIRSR" id="PIRSR001430-1"/>
    </source>
</evidence>
<dbReference type="GO" id="GO:0003723">
    <property type="term" value="F:RNA binding"/>
    <property type="evidence" value="ECO:0007669"/>
    <property type="project" value="InterPro"/>
</dbReference>
<sequence>MRNIKLTLAYDGSDYAGWQVQPNGPSVQACVQKAIEQLTQQCSPVLVAGRTDAGVHALGQVASFQTDSKIPCKNLQTGLQRFLPDSICVREAREVSADFHATYSAIQKRYRYVIHNSAVSYPFLKKYVSEFGRPLDSDRMHVAGQELLGKHDFRCFESHFPNKATSIRTIKELTVQRTGVWPIWGALEQSAPASESSTSMDFITVDIVADGFLYNMVRAIVGTLLEVGVGRWTLSDVQKVLAGMDRSQAGPTAPACGLYLVQVDYPE</sequence>
<evidence type="ECO:0000256" key="4">
    <source>
        <dbReference type="HAMAP-Rule" id="MF_00171"/>
    </source>
</evidence>
<dbReference type="EC" id="5.4.99.12" evidence="4"/>
<proteinExistence type="inferred from homology"/>
<dbReference type="GO" id="GO:0031119">
    <property type="term" value="P:tRNA pseudouridine synthesis"/>
    <property type="evidence" value="ECO:0007669"/>
    <property type="project" value="UniProtKB-UniRule"/>
</dbReference>
<dbReference type="InterPro" id="IPR020097">
    <property type="entry name" value="PsdUridine_synth_TruA_a/b_dom"/>
</dbReference>
<feature type="domain" description="Pseudouridine synthase I TruA alpha/beta" evidence="8">
    <location>
        <begin position="9"/>
        <end position="104"/>
    </location>
</feature>
<evidence type="ECO:0000256" key="2">
    <source>
        <dbReference type="ARBA" id="ARBA00022694"/>
    </source>
</evidence>
<dbReference type="InterPro" id="IPR020095">
    <property type="entry name" value="PsdUridine_synth_TruA_C"/>
</dbReference>
<protein>
    <recommendedName>
        <fullName evidence="4">tRNA pseudouridine synthase A</fullName>
        <ecNumber evidence="4">5.4.99.12</ecNumber>
    </recommendedName>
    <alternativeName>
        <fullName evidence="4">tRNA pseudouridine(38-40) synthase</fullName>
    </alternativeName>
    <alternativeName>
        <fullName evidence="4">tRNA pseudouridylate synthase I</fullName>
    </alternativeName>
    <alternativeName>
        <fullName evidence="4">tRNA-uridine isomerase I</fullName>
    </alternativeName>
</protein>
<keyword evidence="2 4" id="KW-0819">tRNA processing</keyword>
<dbReference type="InterPro" id="IPR020094">
    <property type="entry name" value="TruA/RsuA/RluB/E/F_N"/>
</dbReference>
<keyword evidence="3 4" id="KW-0413">Isomerase</keyword>
<feature type="binding site" evidence="4 6">
    <location>
        <position position="110"/>
    </location>
    <ligand>
        <name>substrate</name>
    </ligand>
</feature>
<comment type="similarity">
    <text evidence="1 4 7">Belongs to the tRNA pseudouridine synthase TruA family.</text>
</comment>
<evidence type="ECO:0000313" key="10">
    <source>
        <dbReference type="Proteomes" id="UP000316855"/>
    </source>
</evidence>
<dbReference type="RefSeq" id="WP_145229424.1">
    <property type="nucleotide sequence ID" value="NZ_CP036343.1"/>
</dbReference>
<organism evidence="9 10">
    <name type="scientific">Gimesia algae</name>
    <dbReference type="NCBI Taxonomy" id="2527971"/>
    <lineage>
        <taxon>Bacteria</taxon>
        <taxon>Pseudomonadati</taxon>
        <taxon>Planctomycetota</taxon>
        <taxon>Planctomycetia</taxon>
        <taxon>Planctomycetales</taxon>
        <taxon>Planctomycetaceae</taxon>
        <taxon>Gimesia</taxon>
    </lineage>
</organism>
<comment type="subunit">
    <text evidence="4">Homodimer.</text>
</comment>
<feature type="domain" description="Pseudouridine synthase I TruA alpha/beta" evidence="8">
    <location>
        <begin position="144"/>
        <end position="266"/>
    </location>
</feature>
<dbReference type="PROSITE" id="PS51257">
    <property type="entry name" value="PROKAR_LIPOPROTEIN"/>
    <property type="match status" value="1"/>
</dbReference>